<dbReference type="EMBL" id="JBCGBO010000005">
    <property type="protein sequence ID" value="KAK9200898.1"/>
    <property type="molecule type" value="Genomic_DNA"/>
</dbReference>
<dbReference type="Gene3D" id="1.10.8.50">
    <property type="match status" value="1"/>
</dbReference>
<sequence>MLNVFSFKPRRKDRIDIKMISLRNSVGMLSNVSRQLIQTISFHGLRVQGLRVGNTEIPNDKRLETSLQHVYGIGRSRAHQILCDLNIGNKLTKELTGVELNSLREEVSRYLTGEDLRRCIKNDVERLVNIQCYRGIRHSQGLPCRGQRTSTNARTRKGKRVAIPGKKKPTR</sequence>
<dbReference type="InterPro" id="IPR001892">
    <property type="entry name" value="Ribosomal_uS13"/>
</dbReference>
<evidence type="ECO:0000256" key="1">
    <source>
        <dbReference type="ARBA" id="ARBA00008080"/>
    </source>
</evidence>
<dbReference type="Proteomes" id="UP001428341">
    <property type="component" value="Unassembled WGS sequence"/>
</dbReference>
<keyword evidence="2" id="KW-0689">Ribosomal protein</keyword>
<dbReference type="SUPFAM" id="SSF46946">
    <property type="entry name" value="S13-like H2TH domain"/>
    <property type="match status" value="1"/>
</dbReference>
<evidence type="ECO:0000313" key="5">
    <source>
        <dbReference type="EMBL" id="KAK9200898.1"/>
    </source>
</evidence>
<dbReference type="GO" id="GO:0015935">
    <property type="term" value="C:small ribosomal subunit"/>
    <property type="evidence" value="ECO:0007669"/>
    <property type="project" value="TreeGrafter"/>
</dbReference>
<dbReference type="PROSITE" id="PS50159">
    <property type="entry name" value="RIBOSOMAL_S13_2"/>
    <property type="match status" value="1"/>
</dbReference>
<dbReference type="PROSITE" id="PS00646">
    <property type="entry name" value="RIBOSOMAL_S13_1"/>
    <property type="match status" value="1"/>
</dbReference>
<dbReference type="PANTHER" id="PTHR10871:SF28">
    <property type="entry name" value="SMALL RIBOSOMAL SUBUNIT PROTEIN US13M"/>
    <property type="match status" value="1"/>
</dbReference>
<evidence type="ECO:0000256" key="2">
    <source>
        <dbReference type="ARBA" id="ARBA00022980"/>
    </source>
</evidence>
<dbReference type="GO" id="GO:0006412">
    <property type="term" value="P:translation"/>
    <property type="evidence" value="ECO:0007669"/>
    <property type="project" value="InterPro"/>
</dbReference>
<dbReference type="Pfam" id="PF00416">
    <property type="entry name" value="Ribosomal_S13"/>
    <property type="match status" value="1"/>
</dbReference>
<accession>A0AAP0QK36</accession>
<keyword evidence="3" id="KW-0687">Ribonucleoprotein</keyword>
<dbReference type="AlphaFoldDB" id="A0AAP0QK36"/>
<organism evidence="5 6">
    <name type="scientific">Citrus x changshan-huyou</name>
    <dbReference type="NCBI Taxonomy" id="2935761"/>
    <lineage>
        <taxon>Eukaryota</taxon>
        <taxon>Viridiplantae</taxon>
        <taxon>Streptophyta</taxon>
        <taxon>Embryophyta</taxon>
        <taxon>Tracheophyta</taxon>
        <taxon>Spermatophyta</taxon>
        <taxon>Magnoliopsida</taxon>
        <taxon>eudicotyledons</taxon>
        <taxon>Gunneridae</taxon>
        <taxon>Pentapetalae</taxon>
        <taxon>rosids</taxon>
        <taxon>malvids</taxon>
        <taxon>Sapindales</taxon>
        <taxon>Rutaceae</taxon>
        <taxon>Aurantioideae</taxon>
        <taxon>Citrus</taxon>
    </lineage>
</organism>
<dbReference type="InterPro" id="IPR027437">
    <property type="entry name" value="Rbsml_uS13_C"/>
</dbReference>
<keyword evidence="6" id="KW-1185">Reference proteome</keyword>
<gene>
    <name evidence="5" type="ORF">WN944_016097</name>
</gene>
<protein>
    <recommendedName>
        <fullName evidence="7">Ribosomal protein S13</fullName>
    </recommendedName>
</protein>
<dbReference type="GO" id="GO:0003723">
    <property type="term" value="F:RNA binding"/>
    <property type="evidence" value="ECO:0007669"/>
    <property type="project" value="InterPro"/>
</dbReference>
<dbReference type="GO" id="GO:0005739">
    <property type="term" value="C:mitochondrion"/>
    <property type="evidence" value="ECO:0007669"/>
    <property type="project" value="TreeGrafter"/>
</dbReference>
<name>A0AAP0QK36_9ROSI</name>
<comment type="caution">
    <text evidence="5">The sequence shown here is derived from an EMBL/GenBank/DDBJ whole genome shotgun (WGS) entry which is preliminary data.</text>
</comment>
<dbReference type="InterPro" id="IPR010979">
    <property type="entry name" value="Ribosomal_uS13-like_H2TH"/>
</dbReference>
<evidence type="ECO:0000256" key="3">
    <source>
        <dbReference type="ARBA" id="ARBA00023274"/>
    </source>
</evidence>
<dbReference type="FunFam" id="1.10.8.50:FF:000001">
    <property type="entry name" value="30S ribosomal protein S13"/>
    <property type="match status" value="1"/>
</dbReference>
<evidence type="ECO:0008006" key="7">
    <source>
        <dbReference type="Google" id="ProtNLM"/>
    </source>
</evidence>
<feature type="compositionally biased region" description="Basic residues" evidence="4">
    <location>
        <begin position="154"/>
        <end position="171"/>
    </location>
</feature>
<evidence type="ECO:0000313" key="6">
    <source>
        <dbReference type="Proteomes" id="UP001428341"/>
    </source>
</evidence>
<evidence type="ECO:0000256" key="4">
    <source>
        <dbReference type="SAM" id="MobiDB-lite"/>
    </source>
</evidence>
<feature type="region of interest" description="Disordered" evidence="4">
    <location>
        <begin position="143"/>
        <end position="171"/>
    </location>
</feature>
<dbReference type="HAMAP" id="MF_01315">
    <property type="entry name" value="Ribosomal_uS13"/>
    <property type="match status" value="1"/>
</dbReference>
<reference evidence="5 6" key="1">
    <citation type="submission" date="2024-05" db="EMBL/GenBank/DDBJ databases">
        <title>Haplotype-resolved chromosome-level genome assembly of Huyou (Citrus changshanensis).</title>
        <authorList>
            <person name="Miao C."/>
            <person name="Chen W."/>
            <person name="Wu Y."/>
            <person name="Wang L."/>
            <person name="Zhao S."/>
            <person name="Grierson D."/>
            <person name="Xu C."/>
            <person name="Chen K."/>
        </authorList>
    </citation>
    <scope>NUCLEOTIDE SEQUENCE [LARGE SCALE GENOMIC DNA]</scope>
    <source>
        <strain evidence="5">01-14</strain>
        <tissue evidence="5">Leaf</tissue>
    </source>
</reference>
<dbReference type="GO" id="GO:0003735">
    <property type="term" value="F:structural constituent of ribosome"/>
    <property type="evidence" value="ECO:0007669"/>
    <property type="project" value="InterPro"/>
</dbReference>
<comment type="similarity">
    <text evidence="1">Belongs to the universal ribosomal protein uS13 family.</text>
</comment>
<dbReference type="InterPro" id="IPR018269">
    <property type="entry name" value="Ribosomal_uS13_CS"/>
</dbReference>
<dbReference type="PANTHER" id="PTHR10871">
    <property type="entry name" value="30S RIBOSOMAL PROTEIN S13/40S RIBOSOMAL PROTEIN S18"/>
    <property type="match status" value="1"/>
</dbReference>
<proteinExistence type="inferred from homology"/>
<dbReference type="Gene3D" id="4.10.910.10">
    <property type="entry name" value="30s ribosomal protein s13, domain 2"/>
    <property type="match status" value="1"/>
</dbReference>